<keyword evidence="7" id="KW-1185">Reference proteome</keyword>
<evidence type="ECO:0000313" key="7">
    <source>
        <dbReference type="Proteomes" id="UP000637002"/>
    </source>
</evidence>
<evidence type="ECO:0000256" key="2">
    <source>
        <dbReference type="ARBA" id="ARBA00023125"/>
    </source>
</evidence>
<dbReference type="Proteomes" id="UP000637002">
    <property type="component" value="Unassembled WGS sequence"/>
</dbReference>
<keyword evidence="2" id="KW-0238">DNA-binding</keyword>
<dbReference type="InterPro" id="IPR050707">
    <property type="entry name" value="HTH_MetabolicPath_Reg"/>
</dbReference>
<evidence type="ECO:0000259" key="4">
    <source>
        <dbReference type="PROSITE" id="PS51077"/>
    </source>
</evidence>
<dbReference type="Pfam" id="PF01614">
    <property type="entry name" value="IclR_C"/>
    <property type="match status" value="1"/>
</dbReference>
<feature type="domain" description="HTH iclR-type" evidence="4">
    <location>
        <begin position="1"/>
        <end position="53"/>
    </location>
</feature>
<dbReference type="PANTHER" id="PTHR30136:SF8">
    <property type="entry name" value="TRANSCRIPTIONAL REGULATORY PROTEIN"/>
    <property type="match status" value="1"/>
</dbReference>
<dbReference type="InterPro" id="IPR029016">
    <property type="entry name" value="GAF-like_dom_sf"/>
</dbReference>
<dbReference type="PANTHER" id="PTHR30136">
    <property type="entry name" value="HELIX-TURN-HELIX TRANSCRIPTIONAL REGULATOR, ICLR FAMILY"/>
    <property type="match status" value="1"/>
</dbReference>
<dbReference type="PROSITE" id="PS51078">
    <property type="entry name" value="ICLR_ED"/>
    <property type="match status" value="1"/>
</dbReference>
<dbReference type="SUPFAM" id="SSF55781">
    <property type="entry name" value="GAF domain-like"/>
    <property type="match status" value="1"/>
</dbReference>
<name>A0A916XQ13_9HYPH</name>
<reference evidence="6" key="2">
    <citation type="submission" date="2020-09" db="EMBL/GenBank/DDBJ databases">
        <authorList>
            <person name="Sun Q."/>
            <person name="Zhou Y."/>
        </authorList>
    </citation>
    <scope>NUCLEOTIDE SEQUENCE</scope>
    <source>
        <strain evidence="6">CGMCC 1.12919</strain>
    </source>
</reference>
<keyword evidence="1" id="KW-0805">Transcription regulation</keyword>
<gene>
    <name evidence="6" type="ORF">GCM10010994_59600</name>
</gene>
<dbReference type="InterPro" id="IPR005471">
    <property type="entry name" value="Tscrpt_reg_IclR_N"/>
</dbReference>
<organism evidence="6 7">
    <name type="scientific">Chelatococcus reniformis</name>
    <dbReference type="NCBI Taxonomy" id="1494448"/>
    <lineage>
        <taxon>Bacteria</taxon>
        <taxon>Pseudomonadati</taxon>
        <taxon>Pseudomonadota</taxon>
        <taxon>Alphaproteobacteria</taxon>
        <taxon>Hyphomicrobiales</taxon>
        <taxon>Chelatococcaceae</taxon>
        <taxon>Chelatococcus</taxon>
    </lineage>
</organism>
<dbReference type="GO" id="GO:0003677">
    <property type="term" value="F:DNA binding"/>
    <property type="evidence" value="ECO:0007669"/>
    <property type="project" value="UniProtKB-KW"/>
</dbReference>
<protein>
    <submittedName>
        <fullName evidence="6">Transcriptional regulator</fullName>
    </submittedName>
</protein>
<dbReference type="AlphaFoldDB" id="A0A916XQ13"/>
<dbReference type="InterPro" id="IPR036390">
    <property type="entry name" value="WH_DNA-bd_sf"/>
</dbReference>
<dbReference type="PROSITE" id="PS51077">
    <property type="entry name" value="HTH_ICLR"/>
    <property type="match status" value="1"/>
</dbReference>
<evidence type="ECO:0000256" key="1">
    <source>
        <dbReference type="ARBA" id="ARBA00023015"/>
    </source>
</evidence>
<dbReference type="Gene3D" id="1.10.10.10">
    <property type="entry name" value="Winged helix-like DNA-binding domain superfamily/Winged helix DNA-binding domain"/>
    <property type="match status" value="1"/>
</dbReference>
<evidence type="ECO:0000313" key="6">
    <source>
        <dbReference type="EMBL" id="GGC93896.1"/>
    </source>
</evidence>
<dbReference type="GO" id="GO:0045892">
    <property type="term" value="P:negative regulation of DNA-templated transcription"/>
    <property type="evidence" value="ECO:0007669"/>
    <property type="project" value="TreeGrafter"/>
</dbReference>
<dbReference type="InterPro" id="IPR014757">
    <property type="entry name" value="Tscrpt_reg_IclR_C"/>
</dbReference>
<reference evidence="6" key="1">
    <citation type="journal article" date="2014" name="Int. J. Syst. Evol. Microbiol.">
        <title>Complete genome sequence of Corynebacterium casei LMG S-19264T (=DSM 44701T), isolated from a smear-ripened cheese.</title>
        <authorList>
            <consortium name="US DOE Joint Genome Institute (JGI-PGF)"/>
            <person name="Walter F."/>
            <person name="Albersmeier A."/>
            <person name="Kalinowski J."/>
            <person name="Ruckert C."/>
        </authorList>
    </citation>
    <scope>NUCLEOTIDE SEQUENCE</scope>
    <source>
        <strain evidence="6">CGMCC 1.12919</strain>
    </source>
</reference>
<dbReference type="EMBL" id="BMGG01000015">
    <property type="protein sequence ID" value="GGC93896.1"/>
    <property type="molecule type" value="Genomic_DNA"/>
</dbReference>
<keyword evidence="3" id="KW-0804">Transcription</keyword>
<dbReference type="GO" id="GO:0003700">
    <property type="term" value="F:DNA-binding transcription factor activity"/>
    <property type="evidence" value="ECO:0007669"/>
    <property type="project" value="TreeGrafter"/>
</dbReference>
<evidence type="ECO:0000259" key="5">
    <source>
        <dbReference type="PROSITE" id="PS51078"/>
    </source>
</evidence>
<dbReference type="Pfam" id="PF09339">
    <property type="entry name" value="HTH_IclR"/>
    <property type="match status" value="1"/>
</dbReference>
<proteinExistence type="predicted"/>
<dbReference type="SUPFAM" id="SSF46785">
    <property type="entry name" value="Winged helix' DNA-binding domain"/>
    <property type="match status" value="1"/>
</dbReference>
<dbReference type="Gene3D" id="3.30.450.40">
    <property type="match status" value="1"/>
</dbReference>
<dbReference type="InterPro" id="IPR036388">
    <property type="entry name" value="WH-like_DNA-bd_sf"/>
</dbReference>
<feature type="domain" description="IclR-ED" evidence="5">
    <location>
        <begin position="54"/>
        <end position="237"/>
    </location>
</feature>
<evidence type="ECO:0000256" key="3">
    <source>
        <dbReference type="ARBA" id="ARBA00023163"/>
    </source>
</evidence>
<sequence length="246" mass="26038">MLALARSRKAMTLKDLAREAGMTPAKAHPYLVSFGRLRIVEQDPDSGRYDLGPQALHIGLAALQRLDPLRIANEEVRKLCSGADHSGAISVWGNLGPAAVSVIEADYPLHVVLRPGTVLSLSTTATGRVFAAYMPRSVVRAALKFESHRFGGQQHPPSLSALERDVSEVRRLGVASNVGATTPGVIALGAPAFEQDGTVALAIALVKPGAASDAKPEGDLARKVIACAQRISERLGYRPAPQQDSL</sequence>
<dbReference type="SMART" id="SM00346">
    <property type="entry name" value="HTH_ICLR"/>
    <property type="match status" value="1"/>
</dbReference>
<accession>A0A916XQ13</accession>
<comment type="caution">
    <text evidence="6">The sequence shown here is derived from an EMBL/GenBank/DDBJ whole genome shotgun (WGS) entry which is preliminary data.</text>
</comment>